<reference evidence="1" key="1">
    <citation type="journal article" date="2015" name="Nature">
        <title>Complex archaea that bridge the gap between prokaryotes and eukaryotes.</title>
        <authorList>
            <person name="Spang A."/>
            <person name="Saw J.H."/>
            <person name="Jorgensen S.L."/>
            <person name="Zaremba-Niedzwiedzka K."/>
            <person name="Martijn J."/>
            <person name="Lind A.E."/>
            <person name="van Eijk R."/>
            <person name="Schleper C."/>
            <person name="Guy L."/>
            <person name="Ettema T.J."/>
        </authorList>
    </citation>
    <scope>NUCLEOTIDE SEQUENCE</scope>
</reference>
<name>A0A0F9ST10_9ZZZZ</name>
<dbReference type="AlphaFoldDB" id="A0A0F9ST10"/>
<proteinExistence type="predicted"/>
<dbReference type="Pfam" id="PF12083">
    <property type="entry name" value="DUF3560"/>
    <property type="match status" value="1"/>
</dbReference>
<evidence type="ECO:0000313" key="1">
    <source>
        <dbReference type="EMBL" id="KKN40171.1"/>
    </source>
</evidence>
<protein>
    <recommendedName>
        <fullName evidence="2">DUF3560 domain-containing protein</fullName>
    </recommendedName>
</protein>
<dbReference type="EMBL" id="LAZR01001720">
    <property type="protein sequence ID" value="KKN40171.1"/>
    <property type="molecule type" value="Genomic_DNA"/>
</dbReference>
<accession>A0A0F9ST10</accession>
<gene>
    <name evidence="1" type="ORF">LCGC14_0736030</name>
</gene>
<organism evidence="1">
    <name type="scientific">marine sediment metagenome</name>
    <dbReference type="NCBI Taxonomy" id="412755"/>
    <lineage>
        <taxon>unclassified sequences</taxon>
        <taxon>metagenomes</taxon>
        <taxon>ecological metagenomes</taxon>
    </lineage>
</organism>
<comment type="caution">
    <text evidence="1">The sequence shown here is derived from an EMBL/GenBank/DDBJ whole genome shotgun (WGS) entry which is preliminary data.</text>
</comment>
<sequence length="198" mass="22688">MTYRERRMRRADRLRDWADSRARKAESASKAAHAIVDHIPLGQPILVGHHSEGRHRRDIDRAESNFAKAHESRQMAGTHASKADEIERQADNAIYSDDPDAIEQLEARITDLEAERDRCKYINTVIRKGPGWAERIDPPLTEHETRDLELTAKFSPAYANESAGPGMRKPFKGYPAYHLSNLSGNLKRQRDRLAKLRR</sequence>
<evidence type="ECO:0008006" key="2">
    <source>
        <dbReference type="Google" id="ProtNLM"/>
    </source>
</evidence>
<dbReference type="InterPro" id="IPR021944">
    <property type="entry name" value="DUF3560"/>
</dbReference>